<sequence length="470" mass="51997">MIESKGRAAGGTEYSWCRAVPSGTGITVLAILTNKMPETTKLQDALSKLQTFHPILRSRLHANNPSKNSFSFVTSSTPFVQVKSFNLLSTSKILESSENISVSPLQLILEHELNQNDWSNLNRSKCINVSDVFFASTYALPNGKFVLVLRLHVTACDRTSAVALLRELLVLGGQGEGERKETVMKEIIGNEGEVNLAIEDMIPKGKNKKGLLTRGMDMLSYSVNSLRSSSLKFTDAKSARSSEVVRFQLNKDNTDRILQECKSRGIKLCGAIAAAGVIAEHNNYLKRSNSDHHHHQRKYAVVTLTDCRSILDPPLSNHSFGFYHSAVMNTHVIKGGEKLWDLAQKMYMAFANAKNCNKHFSDMADLNFLMCRAIENPNLTPSSSLRSSFMSIFEDTVIDDSDETMQQKVGLEDYMGCASVHGIGPSIAVFDTIRDGQLDCICVYPSPLHSREQVQALVENMKNVLIGIGE</sequence>
<accession>A0ACC1X2L3</accession>
<name>A0ACC1X2L3_MELAZ</name>
<evidence type="ECO:0000313" key="2">
    <source>
        <dbReference type="Proteomes" id="UP001164539"/>
    </source>
</evidence>
<dbReference type="Proteomes" id="UP001164539">
    <property type="component" value="Chromosome 12"/>
</dbReference>
<evidence type="ECO:0000313" key="1">
    <source>
        <dbReference type="EMBL" id="KAJ4705283.1"/>
    </source>
</evidence>
<dbReference type="EMBL" id="CM051405">
    <property type="protein sequence ID" value="KAJ4705283.1"/>
    <property type="molecule type" value="Genomic_DNA"/>
</dbReference>
<comment type="caution">
    <text evidence="1">The sequence shown here is derived from an EMBL/GenBank/DDBJ whole genome shotgun (WGS) entry which is preliminary data.</text>
</comment>
<keyword evidence="2" id="KW-1185">Reference proteome</keyword>
<protein>
    <submittedName>
        <fullName evidence="1">GATA zinc finger protein</fullName>
    </submittedName>
</protein>
<reference evidence="1 2" key="1">
    <citation type="journal article" date="2023" name="Science">
        <title>Complex scaffold remodeling in plant triterpene biosynthesis.</title>
        <authorList>
            <person name="De La Pena R."/>
            <person name="Hodgson H."/>
            <person name="Liu J.C."/>
            <person name="Stephenson M.J."/>
            <person name="Martin A.C."/>
            <person name="Owen C."/>
            <person name="Harkess A."/>
            <person name="Leebens-Mack J."/>
            <person name="Jimenez L.E."/>
            <person name="Osbourn A."/>
            <person name="Sattely E.S."/>
        </authorList>
    </citation>
    <scope>NUCLEOTIDE SEQUENCE [LARGE SCALE GENOMIC DNA]</scope>
    <source>
        <strain evidence="2">cv. JPN11</strain>
        <tissue evidence="1">Leaf</tissue>
    </source>
</reference>
<proteinExistence type="predicted"/>
<organism evidence="1 2">
    <name type="scientific">Melia azedarach</name>
    <name type="common">Chinaberry tree</name>
    <dbReference type="NCBI Taxonomy" id="155640"/>
    <lineage>
        <taxon>Eukaryota</taxon>
        <taxon>Viridiplantae</taxon>
        <taxon>Streptophyta</taxon>
        <taxon>Embryophyta</taxon>
        <taxon>Tracheophyta</taxon>
        <taxon>Spermatophyta</taxon>
        <taxon>Magnoliopsida</taxon>
        <taxon>eudicotyledons</taxon>
        <taxon>Gunneridae</taxon>
        <taxon>Pentapetalae</taxon>
        <taxon>rosids</taxon>
        <taxon>malvids</taxon>
        <taxon>Sapindales</taxon>
        <taxon>Meliaceae</taxon>
        <taxon>Melia</taxon>
    </lineage>
</organism>
<gene>
    <name evidence="1" type="ORF">OWV82_022080</name>
</gene>